<dbReference type="SUPFAM" id="SSF53067">
    <property type="entry name" value="Actin-like ATPase domain"/>
    <property type="match status" value="2"/>
</dbReference>
<feature type="active site" description="Proton acceptor" evidence="16">
    <location>
        <position position="97"/>
    </location>
</feature>
<keyword evidence="7 16" id="KW-0963">Cytoplasm</keyword>
<dbReference type="GO" id="GO:0004594">
    <property type="term" value="F:pantothenate kinase activity"/>
    <property type="evidence" value="ECO:0007669"/>
    <property type="project" value="UniProtKB-UniRule"/>
</dbReference>
<feature type="binding site" evidence="16">
    <location>
        <position position="120"/>
    </location>
    <ligand>
        <name>ATP</name>
        <dbReference type="ChEBI" id="CHEBI:30616"/>
    </ligand>
</feature>
<dbReference type="EMBL" id="SOCA01000003">
    <property type="protein sequence ID" value="TDU71004.1"/>
    <property type="molecule type" value="Genomic_DNA"/>
</dbReference>
<dbReference type="EC" id="2.7.1.33" evidence="6 16"/>
<evidence type="ECO:0000313" key="17">
    <source>
        <dbReference type="EMBL" id="TDU71004.1"/>
    </source>
</evidence>
<dbReference type="Proteomes" id="UP000295662">
    <property type="component" value="Unassembled WGS sequence"/>
</dbReference>
<evidence type="ECO:0000256" key="11">
    <source>
        <dbReference type="ARBA" id="ARBA00022840"/>
    </source>
</evidence>
<feature type="binding site" evidence="16">
    <location>
        <position position="172"/>
    </location>
    <ligand>
        <name>substrate</name>
    </ligand>
</feature>
<keyword evidence="8 16" id="KW-0808">Transferase</keyword>
<keyword evidence="16" id="KW-0479">Metal-binding</keyword>
<dbReference type="PANTHER" id="PTHR34265">
    <property type="entry name" value="TYPE III PANTOTHENATE KINASE"/>
    <property type="match status" value="1"/>
</dbReference>
<evidence type="ECO:0000256" key="15">
    <source>
        <dbReference type="ARBA" id="ARBA00040883"/>
    </source>
</evidence>
<keyword evidence="11 16" id="KW-0067">ATP-binding</keyword>
<dbReference type="HAMAP" id="MF_01274">
    <property type="entry name" value="Pantothen_kinase_3"/>
    <property type="match status" value="1"/>
</dbReference>
<protein>
    <recommendedName>
        <fullName evidence="15 16">Type III pantothenate kinase</fullName>
        <ecNumber evidence="6 16">2.7.1.33</ecNumber>
    </recommendedName>
    <alternativeName>
        <fullName evidence="16">PanK-III</fullName>
    </alternativeName>
    <alternativeName>
        <fullName evidence="16">Pantothenic acid kinase</fullName>
    </alternativeName>
</protein>
<comment type="function">
    <text evidence="16">Catalyzes the phosphorylation of pantothenate (Pan), the first step in CoA biosynthesis.</text>
</comment>
<dbReference type="InterPro" id="IPR043129">
    <property type="entry name" value="ATPase_NBD"/>
</dbReference>
<comment type="subunit">
    <text evidence="5 16">Homodimer.</text>
</comment>
<evidence type="ECO:0000313" key="18">
    <source>
        <dbReference type="Proteomes" id="UP000295662"/>
    </source>
</evidence>
<dbReference type="InterPro" id="IPR004619">
    <property type="entry name" value="Type_III_PanK"/>
</dbReference>
<dbReference type="CDD" id="cd24015">
    <property type="entry name" value="ASKHA_NBD_PanK-III"/>
    <property type="match status" value="1"/>
</dbReference>
<evidence type="ECO:0000256" key="5">
    <source>
        <dbReference type="ARBA" id="ARBA00011738"/>
    </source>
</evidence>
<feature type="binding site" evidence="16">
    <location>
        <begin position="95"/>
        <end position="98"/>
    </location>
    <ligand>
        <name>substrate</name>
    </ligand>
</feature>
<gene>
    <name evidence="16" type="primary">coaX</name>
    <name evidence="17" type="ORF">EI77_02122</name>
</gene>
<feature type="binding site" evidence="16">
    <location>
        <begin position="9"/>
        <end position="16"/>
    </location>
    <ligand>
        <name>ATP</name>
        <dbReference type="ChEBI" id="CHEBI:30616"/>
    </ligand>
</feature>
<feature type="binding site" evidence="16">
    <location>
        <position position="88"/>
    </location>
    <ligand>
        <name>substrate</name>
    </ligand>
</feature>
<dbReference type="PANTHER" id="PTHR34265:SF1">
    <property type="entry name" value="TYPE III PANTOTHENATE KINASE"/>
    <property type="match status" value="1"/>
</dbReference>
<comment type="similarity">
    <text evidence="14 16">Belongs to the type III pantothenate kinase family.</text>
</comment>
<keyword evidence="18" id="KW-1185">Reference proteome</keyword>
<dbReference type="GO" id="GO:0046872">
    <property type="term" value="F:metal ion binding"/>
    <property type="evidence" value="ECO:0007669"/>
    <property type="project" value="UniProtKB-KW"/>
</dbReference>
<evidence type="ECO:0000256" key="1">
    <source>
        <dbReference type="ARBA" id="ARBA00001206"/>
    </source>
</evidence>
<comment type="cofactor">
    <cofactor evidence="16">
        <name>NH4(+)</name>
        <dbReference type="ChEBI" id="CHEBI:28938"/>
    </cofactor>
    <cofactor evidence="16">
        <name>K(+)</name>
        <dbReference type="ChEBI" id="CHEBI:29103"/>
    </cofactor>
    <text evidence="16">A monovalent cation. Ammonium or potassium.</text>
</comment>
<comment type="catalytic activity">
    <reaction evidence="1 16">
        <text>(R)-pantothenate + ATP = (R)-4'-phosphopantothenate + ADP + H(+)</text>
        <dbReference type="Rhea" id="RHEA:16373"/>
        <dbReference type="ChEBI" id="CHEBI:10986"/>
        <dbReference type="ChEBI" id="CHEBI:15378"/>
        <dbReference type="ChEBI" id="CHEBI:29032"/>
        <dbReference type="ChEBI" id="CHEBI:30616"/>
        <dbReference type="ChEBI" id="CHEBI:456216"/>
        <dbReference type="EC" id="2.7.1.33"/>
    </reaction>
</comment>
<keyword evidence="10 16" id="KW-0418">Kinase</keyword>
<evidence type="ECO:0000256" key="14">
    <source>
        <dbReference type="ARBA" id="ARBA00038036"/>
    </source>
</evidence>
<dbReference type="UniPathway" id="UPA00241">
    <property type="reaction ID" value="UER00352"/>
</dbReference>
<dbReference type="Pfam" id="PF03309">
    <property type="entry name" value="Pan_kinase"/>
    <property type="match status" value="1"/>
</dbReference>
<keyword evidence="12 16" id="KW-0630">Potassium</keyword>
<evidence type="ECO:0000256" key="13">
    <source>
        <dbReference type="ARBA" id="ARBA00022993"/>
    </source>
</evidence>
<evidence type="ECO:0000256" key="8">
    <source>
        <dbReference type="ARBA" id="ARBA00022679"/>
    </source>
</evidence>
<evidence type="ECO:0000256" key="6">
    <source>
        <dbReference type="ARBA" id="ARBA00012102"/>
    </source>
</evidence>
<dbReference type="RefSeq" id="WP_166647172.1">
    <property type="nucleotide sequence ID" value="NZ_SOCA01000003.1"/>
</dbReference>
<dbReference type="Gene3D" id="3.30.420.40">
    <property type="match status" value="2"/>
</dbReference>
<evidence type="ECO:0000256" key="16">
    <source>
        <dbReference type="HAMAP-Rule" id="MF_01274"/>
    </source>
</evidence>
<evidence type="ECO:0000256" key="4">
    <source>
        <dbReference type="ARBA" id="ARBA00005225"/>
    </source>
</evidence>
<comment type="cofactor">
    <cofactor evidence="2">
        <name>K(+)</name>
        <dbReference type="ChEBI" id="CHEBI:29103"/>
    </cofactor>
</comment>
<dbReference type="GO" id="GO:0005737">
    <property type="term" value="C:cytoplasm"/>
    <property type="evidence" value="ECO:0007669"/>
    <property type="project" value="UniProtKB-SubCell"/>
</dbReference>
<evidence type="ECO:0000256" key="7">
    <source>
        <dbReference type="ARBA" id="ARBA00022490"/>
    </source>
</evidence>
<comment type="caution">
    <text evidence="17">The sequence shown here is derived from an EMBL/GenBank/DDBJ whole genome shotgun (WGS) entry which is preliminary data.</text>
</comment>
<accession>A0A4R7RYI1</accession>
<reference evidence="17 18" key="1">
    <citation type="submission" date="2019-03" db="EMBL/GenBank/DDBJ databases">
        <title>Genomic Encyclopedia of Archaeal and Bacterial Type Strains, Phase II (KMG-II): from individual species to whole genera.</title>
        <authorList>
            <person name="Goeker M."/>
        </authorList>
    </citation>
    <scope>NUCLEOTIDE SEQUENCE [LARGE SCALE GENOMIC DNA]</scope>
    <source>
        <strain evidence="17 18">ATCC 25309</strain>
    </source>
</reference>
<keyword evidence="9 16" id="KW-0547">Nucleotide-binding</keyword>
<proteinExistence type="inferred from homology"/>
<sequence>MTADFLLIDVGNGRTKLGLATREAILDRRELPTREATPDLVRQTVAGWTFQSAFICSVVPAAVQAFRDALPNLTVLNHQTSMGIGIRYPKPESIGADRLANAVALAHLHGAPGIVIDFGTAVTFDILSADRHYIGGVIAPGLRLMTDYLHERTALLPQVELMEPETAIGQSTVGAIQAGAAIGYRGMIKGILEALKKELPPGPLHIVATGGDAGWIIAGMDEEISVDADLTLHGLRLVASLPIPPSDGLEPPFG</sequence>
<organism evidence="17 18">
    <name type="scientific">Prosthecobacter fusiformis</name>
    <dbReference type="NCBI Taxonomy" id="48464"/>
    <lineage>
        <taxon>Bacteria</taxon>
        <taxon>Pseudomonadati</taxon>
        <taxon>Verrucomicrobiota</taxon>
        <taxon>Verrucomicrobiia</taxon>
        <taxon>Verrucomicrobiales</taxon>
        <taxon>Verrucomicrobiaceae</taxon>
        <taxon>Prosthecobacter</taxon>
    </lineage>
</organism>
<keyword evidence="13 16" id="KW-0173">Coenzyme A biosynthesis</keyword>
<evidence type="ECO:0000256" key="9">
    <source>
        <dbReference type="ARBA" id="ARBA00022741"/>
    </source>
</evidence>
<feature type="binding site" evidence="16">
    <location>
        <position position="117"/>
    </location>
    <ligand>
        <name>K(+)</name>
        <dbReference type="ChEBI" id="CHEBI:29103"/>
    </ligand>
</feature>
<dbReference type="NCBIfam" id="TIGR00671">
    <property type="entry name" value="baf"/>
    <property type="match status" value="1"/>
</dbReference>
<comment type="pathway">
    <text evidence="4 16">Cofactor biosynthesis; coenzyme A biosynthesis; CoA from (R)-pantothenate: step 1/5.</text>
</comment>
<name>A0A4R7RYI1_9BACT</name>
<evidence type="ECO:0000256" key="12">
    <source>
        <dbReference type="ARBA" id="ARBA00022958"/>
    </source>
</evidence>
<dbReference type="GO" id="GO:0005524">
    <property type="term" value="F:ATP binding"/>
    <property type="evidence" value="ECO:0007669"/>
    <property type="project" value="UniProtKB-UniRule"/>
</dbReference>
<comment type="subcellular location">
    <subcellularLocation>
        <location evidence="3 16">Cytoplasm</location>
    </subcellularLocation>
</comment>
<dbReference type="GO" id="GO:0015937">
    <property type="term" value="P:coenzyme A biosynthetic process"/>
    <property type="evidence" value="ECO:0007669"/>
    <property type="project" value="UniProtKB-UniRule"/>
</dbReference>
<evidence type="ECO:0000256" key="10">
    <source>
        <dbReference type="ARBA" id="ARBA00022777"/>
    </source>
</evidence>
<evidence type="ECO:0000256" key="3">
    <source>
        <dbReference type="ARBA" id="ARBA00004496"/>
    </source>
</evidence>
<evidence type="ECO:0000256" key="2">
    <source>
        <dbReference type="ARBA" id="ARBA00001958"/>
    </source>
</evidence>
<dbReference type="AlphaFoldDB" id="A0A4R7RYI1"/>